<organism evidence="2 3">
    <name type="scientific">Caerostris darwini</name>
    <dbReference type="NCBI Taxonomy" id="1538125"/>
    <lineage>
        <taxon>Eukaryota</taxon>
        <taxon>Metazoa</taxon>
        <taxon>Ecdysozoa</taxon>
        <taxon>Arthropoda</taxon>
        <taxon>Chelicerata</taxon>
        <taxon>Arachnida</taxon>
        <taxon>Araneae</taxon>
        <taxon>Araneomorphae</taxon>
        <taxon>Entelegynae</taxon>
        <taxon>Araneoidea</taxon>
        <taxon>Araneidae</taxon>
        <taxon>Caerostris</taxon>
    </lineage>
</organism>
<accession>A0AAV4TVR4</accession>
<protein>
    <submittedName>
        <fullName evidence="2">Uncharacterized protein</fullName>
    </submittedName>
</protein>
<gene>
    <name evidence="2" type="ORF">CDAR_318951</name>
</gene>
<evidence type="ECO:0000256" key="1">
    <source>
        <dbReference type="SAM" id="MobiDB-lite"/>
    </source>
</evidence>
<dbReference type="AlphaFoldDB" id="A0AAV4TVR4"/>
<proteinExistence type="predicted"/>
<dbReference type="Proteomes" id="UP001054837">
    <property type="component" value="Unassembled WGS sequence"/>
</dbReference>
<name>A0AAV4TVR4_9ARAC</name>
<evidence type="ECO:0000313" key="3">
    <source>
        <dbReference type="Proteomes" id="UP001054837"/>
    </source>
</evidence>
<reference evidence="2 3" key="1">
    <citation type="submission" date="2021-06" db="EMBL/GenBank/DDBJ databases">
        <title>Caerostris darwini draft genome.</title>
        <authorList>
            <person name="Kono N."/>
            <person name="Arakawa K."/>
        </authorList>
    </citation>
    <scope>NUCLEOTIDE SEQUENCE [LARGE SCALE GENOMIC DNA]</scope>
</reference>
<sequence>MSYESTSEISPLNKKTPNPPFFVWPDIFFFRAARCQPDGEGRGGQRTLSETRFHKKGKTPYRHTMIERMKYRTYSELFWRIAPSAVLTQKDGNEAFLKFRFKEMFFSNARHFDPRLEEIQQIQHSALH</sequence>
<dbReference type="EMBL" id="BPLQ01010363">
    <property type="protein sequence ID" value="GIY50209.1"/>
    <property type="molecule type" value="Genomic_DNA"/>
</dbReference>
<evidence type="ECO:0000313" key="2">
    <source>
        <dbReference type="EMBL" id="GIY50209.1"/>
    </source>
</evidence>
<feature type="region of interest" description="Disordered" evidence="1">
    <location>
        <begin position="38"/>
        <end position="59"/>
    </location>
</feature>
<comment type="caution">
    <text evidence="2">The sequence shown here is derived from an EMBL/GenBank/DDBJ whole genome shotgun (WGS) entry which is preliminary data.</text>
</comment>
<keyword evidence="3" id="KW-1185">Reference proteome</keyword>